<dbReference type="Proteomes" id="UP001244295">
    <property type="component" value="Unassembled WGS sequence"/>
</dbReference>
<dbReference type="PRINTS" id="PR00702">
    <property type="entry name" value="ACRIFLAVINRP"/>
</dbReference>
<dbReference type="GO" id="GO:0005886">
    <property type="term" value="C:plasma membrane"/>
    <property type="evidence" value="ECO:0007669"/>
    <property type="project" value="UniProtKB-SubCell"/>
</dbReference>
<name>A0AAW8E0R5_9BURK</name>
<dbReference type="NCBIfam" id="TIGR00915">
    <property type="entry name" value="2A0602"/>
    <property type="match status" value="1"/>
</dbReference>
<dbReference type="Gene3D" id="3.30.70.1430">
    <property type="entry name" value="Multidrug efflux transporter AcrB pore domain"/>
    <property type="match status" value="2"/>
</dbReference>
<dbReference type="FunFam" id="3.30.70.1430:FF:000001">
    <property type="entry name" value="Efflux pump membrane transporter"/>
    <property type="match status" value="1"/>
</dbReference>
<evidence type="ECO:0000256" key="2">
    <source>
        <dbReference type="ARBA" id="ARBA00010942"/>
    </source>
</evidence>
<feature type="transmembrane region" description="Helical" evidence="9">
    <location>
        <begin position="895"/>
        <end position="915"/>
    </location>
</feature>
<evidence type="ECO:0000256" key="6">
    <source>
        <dbReference type="ARBA" id="ARBA00022692"/>
    </source>
</evidence>
<feature type="transmembrane region" description="Helical" evidence="9">
    <location>
        <begin position="367"/>
        <end position="387"/>
    </location>
</feature>
<comment type="similarity">
    <text evidence="2 9">Belongs to the resistance-nodulation-cell division (RND) (TC 2.A.6) family.</text>
</comment>
<keyword evidence="4" id="KW-1003">Cell membrane</keyword>
<evidence type="ECO:0000256" key="3">
    <source>
        <dbReference type="ARBA" id="ARBA00022448"/>
    </source>
</evidence>
<evidence type="ECO:0000313" key="10">
    <source>
        <dbReference type="EMBL" id="MDP9924959.1"/>
    </source>
</evidence>
<evidence type="ECO:0000256" key="8">
    <source>
        <dbReference type="ARBA" id="ARBA00023136"/>
    </source>
</evidence>
<keyword evidence="5 9" id="KW-0997">Cell inner membrane</keyword>
<dbReference type="GO" id="GO:0042910">
    <property type="term" value="F:xenobiotic transmembrane transporter activity"/>
    <property type="evidence" value="ECO:0007669"/>
    <property type="project" value="TreeGrafter"/>
</dbReference>
<dbReference type="Gene3D" id="3.30.70.1320">
    <property type="entry name" value="Multidrug efflux transporter AcrB pore domain like"/>
    <property type="match status" value="1"/>
</dbReference>
<dbReference type="RefSeq" id="WP_307637500.1">
    <property type="nucleotide sequence ID" value="NZ_JAUSRR010000006.1"/>
</dbReference>
<feature type="transmembrane region" description="Helical" evidence="9">
    <location>
        <begin position="970"/>
        <end position="990"/>
    </location>
</feature>
<evidence type="ECO:0000256" key="4">
    <source>
        <dbReference type="ARBA" id="ARBA00022475"/>
    </source>
</evidence>
<dbReference type="SUPFAM" id="SSF82866">
    <property type="entry name" value="Multidrug efflux transporter AcrB transmembrane domain"/>
    <property type="match status" value="2"/>
</dbReference>
<evidence type="ECO:0000256" key="5">
    <source>
        <dbReference type="ARBA" id="ARBA00022519"/>
    </source>
</evidence>
<comment type="subcellular location">
    <subcellularLocation>
        <location evidence="1 9">Cell inner membrane</location>
        <topology evidence="1 9">Multi-pass membrane protein</topology>
    </subcellularLocation>
</comment>
<feature type="transmembrane region" description="Helical" evidence="9">
    <location>
        <begin position="538"/>
        <end position="556"/>
    </location>
</feature>
<organism evidence="10 11">
    <name type="scientific">Variovorax boronicumulans</name>
    <dbReference type="NCBI Taxonomy" id="436515"/>
    <lineage>
        <taxon>Bacteria</taxon>
        <taxon>Pseudomonadati</taxon>
        <taxon>Pseudomonadota</taxon>
        <taxon>Betaproteobacteria</taxon>
        <taxon>Burkholderiales</taxon>
        <taxon>Comamonadaceae</taxon>
        <taxon>Variovorax</taxon>
    </lineage>
</organism>
<proteinExistence type="inferred from homology"/>
<dbReference type="FunFam" id="1.20.1640.10:FF:000001">
    <property type="entry name" value="Efflux pump membrane transporter"/>
    <property type="match status" value="1"/>
</dbReference>
<dbReference type="EMBL" id="JAUSRR010000006">
    <property type="protein sequence ID" value="MDP9924959.1"/>
    <property type="molecule type" value="Genomic_DNA"/>
</dbReference>
<dbReference type="SUPFAM" id="SSF82714">
    <property type="entry name" value="Multidrug efflux transporter AcrB TolC docking domain, DN and DC subdomains"/>
    <property type="match status" value="2"/>
</dbReference>
<feature type="transmembrane region" description="Helical" evidence="9">
    <location>
        <begin position="996"/>
        <end position="1024"/>
    </location>
</feature>
<comment type="caution">
    <text evidence="10">The sequence shown here is derived from an EMBL/GenBank/DDBJ whole genome shotgun (WGS) entry which is preliminary data.</text>
</comment>
<evidence type="ECO:0000256" key="1">
    <source>
        <dbReference type="ARBA" id="ARBA00004429"/>
    </source>
</evidence>
<dbReference type="Gene3D" id="3.30.70.1440">
    <property type="entry name" value="Multidrug efflux transporter AcrB pore domain"/>
    <property type="match status" value="1"/>
</dbReference>
<feature type="transmembrane region" description="Helical" evidence="9">
    <location>
        <begin position="471"/>
        <end position="498"/>
    </location>
</feature>
<dbReference type="GO" id="GO:0009636">
    <property type="term" value="P:response to toxic substance"/>
    <property type="evidence" value="ECO:0007669"/>
    <property type="project" value="UniProtKB-ARBA"/>
</dbReference>
<feature type="transmembrane region" description="Helical" evidence="9">
    <location>
        <begin position="393"/>
        <end position="414"/>
    </location>
</feature>
<keyword evidence="3 9" id="KW-0813">Transport</keyword>
<dbReference type="Gene3D" id="3.30.2090.10">
    <property type="entry name" value="Multidrug efflux transporter AcrB TolC docking domain, DN and DC subdomains"/>
    <property type="match status" value="2"/>
</dbReference>
<dbReference type="GO" id="GO:0015562">
    <property type="term" value="F:efflux transmembrane transporter activity"/>
    <property type="evidence" value="ECO:0007669"/>
    <property type="project" value="InterPro"/>
</dbReference>
<dbReference type="Gene3D" id="1.20.1640.10">
    <property type="entry name" value="Multidrug efflux transporter AcrB transmembrane domain"/>
    <property type="match status" value="2"/>
</dbReference>
<evidence type="ECO:0000313" key="11">
    <source>
        <dbReference type="Proteomes" id="UP001244295"/>
    </source>
</evidence>
<dbReference type="PANTHER" id="PTHR32063">
    <property type="match status" value="1"/>
</dbReference>
<dbReference type="FunFam" id="3.30.2090.10:FF:000002">
    <property type="entry name" value="Efflux pump membrane transporter"/>
    <property type="match status" value="1"/>
</dbReference>
<keyword evidence="6 9" id="KW-0812">Transmembrane</keyword>
<keyword evidence="8 9" id="KW-0472">Membrane</keyword>
<feature type="transmembrane region" description="Helical" evidence="9">
    <location>
        <begin position="341"/>
        <end position="360"/>
    </location>
</feature>
<dbReference type="SUPFAM" id="SSF82693">
    <property type="entry name" value="Multidrug efflux transporter AcrB pore domain, PN1, PN2, PC1 and PC2 subdomains"/>
    <property type="match status" value="3"/>
</dbReference>
<evidence type="ECO:0000256" key="9">
    <source>
        <dbReference type="RuleBase" id="RU364070"/>
    </source>
</evidence>
<feature type="transmembrane region" description="Helical" evidence="9">
    <location>
        <begin position="439"/>
        <end position="459"/>
    </location>
</feature>
<dbReference type="InterPro" id="IPR027463">
    <property type="entry name" value="AcrB_DN_DC_subdom"/>
</dbReference>
<dbReference type="AlphaFoldDB" id="A0AAW8E0R5"/>
<feature type="transmembrane region" description="Helical" evidence="9">
    <location>
        <begin position="12"/>
        <end position="31"/>
    </location>
</feature>
<sequence length="1044" mass="110832">MIAHFFIQRPVFAWVIAILIMLAGGVAIRTLPVSQYPDIAPPTVVVSANYPGASAQAVENSVTQVLEQQLKGIDGLMYFKSTSSAAGWAEINVTFRQGIDPDTAQVQVQNKVSQAASRLPQAVQQQGVTVAKSQNNFLLIVALYDETGQRTDTDIADWMASNLRDPISRVDGVGSVQAFGAAYALRIWLDPHRLASYQLMPSDVTAAITAQNTQVSVGEIGARPSAPTQHLNATVTAMSRLQTPAQFKAIVLKTQADGAVVRLGDVARVEIGSESYAETTRLNGHPAAGSAVMLAPGANALTTARAVKARIAELERSLPAGLRVAYAEDTTRFVKISIQSVIRTLLEAIALVVVVMFLFLQNWRATVIPAITVPVVLLGTFGVLAAFGYSINVLTLFGMVLAIGLLVDDAIVVVENVERVMHEEGLDAKAATIKSMKEITGALVGIAVVVSAVFLPMAFFGGSVGVIYRQFSVTIIASMVLSVVVAIVLIPALCARFLKAGVPPRTRGFLGAFNRRFDAAQGHYVGVLGRILRKPLRFTAVYVAIVAGMGLLYLSLPGGFLPEEDQGSVMVIATLPAGATSGRTDEVNRAIEKHFLETEKDTTDTIFTLTGWSYSGSGQNMGMAFVSLKDWSERASADKRAHAIVERAGKALAKQQRDAEVFGMVPPPIEGLGESNGFEFWLQDTSGMGAERLLQAREKLVREANKDSRLQSVRANSVAGTPQLQVDIDQLKASALRLSLDDVNTTLGIAWGGSYVNDFIDRGRVKRVYVQADAPYRSAPDDIGQWFVRGSTGAMTPFSAFATTRWSQGASQLERYNGLPAVQIQGAAAQGTSSGTAMAAIETLAKKQSGTGQAWSGLSYQERLSGGQAPLLFALSILVVFLCLAALYESWSVPVSVMLVIPLGVLGAVIAAALRGLSNDIYFQVGLLATIGLSAKNAILIIEFAEAALRRGVPLLEAVAEGARLRLRPILMTSLAFLAGVIPLAVATGAGSGSQVAIGTGVFGGVLAATALGIFFVPLFYLLVKRVAARLMGRKAQEGGEQVA</sequence>
<dbReference type="NCBIfam" id="NF000282">
    <property type="entry name" value="RND_permease_1"/>
    <property type="match status" value="1"/>
</dbReference>
<dbReference type="InterPro" id="IPR004764">
    <property type="entry name" value="MdtF-like"/>
</dbReference>
<dbReference type="PANTHER" id="PTHR32063:SF32">
    <property type="entry name" value="AMINOGLYCOSIDE EFFLUX PUMP-RELATED"/>
    <property type="match status" value="1"/>
</dbReference>
<keyword evidence="7 9" id="KW-1133">Transmembrane helix</keyword>
<protein>
    <recommendedName>
        <fullName evidence="9">Efflux pump membrane transporter</fullName>
    </recommendedName>
</protein>
<feature type="transmembrane region" description="Helical" evidence="9">
    <location>
        <begin position="869"/>
        <end position="888"/>
    </location>
</feature>
<accession>A0AAW8E0R5</accession>
<reference evidence="10" key="1">
    <citation type="submission" date="2023-07" db="EMBL/GenBank/DDBJ databases">
        <title>Sorghum-associated microbial communities from plants grown in Nebraska, USA.</title>
        <authorList>
            <person name="Schachtman D."/>
        </authorList>
    </citation>
    <scope>NUCLEOTIDE SEQUENCE</scope>
    <source>
        <strain evidence="10">DS2795</strain>
    </source>
</reference>
<dbReference type="InterPro" id="IPR001036">
    <property type="entry name" value="Acrflvin-R"/>
</dbReference>
<evidence type="ECO:0000256" key="7">
    <source>
        <dbReference type="ARBA" id="ARBA00022989"/>
    </source>
</evidence>
<feature type="transmembrane region" description="Helical" evidence="9">
    <location>
        <begin position="921"/>
        <end position="949"/>
    </location>
</feature>
<dbReference type="Pfam" id="PF00873">
    <property type="entry name" value="ACR_tran"/>
    <property type="match status" value="1"/>
</dbReference>
<gene>
    <name evidence="10" type="ORF">J2W25_003995</name>
</gene>